<protein>
    <submittedName>
        <fullName evidence="1">Chaperone protein DnaJ</fullName>
    </submittedName>
</protein>
<keyword evidence="2" id="KW-1185">Reference proteome</keyword>
<reference evidence="1" key="2">
    <citation type="journal article" date="2023" name="BMC Genomics">
        <title>Pest status, molecular evolution, and epigenetic factors derived from the genome assembly of Frankliniella fusca, a thysanopteran phytovirus vector.</title>
        <authorList>
            <person name="Catto M.A."/>
            <person name="Labadie P.E."/>
            <person name="Jacobson A.L."/>
            <person name="Kennedy G.G."/>
            <person name="Srinivasan R."/>
            <person name="Hunt B.G."/>
        </authorList>
    </citation>
    <scope>NUCLEOTIDE SEQUENCE</scope>
    <source>
        <strain evidence="1">PL_HMW_Pooled</strain>
    </source>
</reference>
<evidence type="ECO:0000313" key="2">
    <source>
        <dbReference type="Proteomes" id="UP001219518"/>
    </source>
</evidence>
<dbReference type="AlphaFoldDB" id="A0AAE1HXG3"/>
<gene>
    <name evidence="1" type="ORF">KUF71_017651</name>
</gene>
<organism evidence="1 2">
    <name type="scientific">Frankliniella fusca</name>
    <dbReference type="NCBI Taxonomy" id="407009"/>
    <lineage>
        <taxon>Eukaryota</taxon>
        <taxon>Metazoa</taxon>
        <taxon>Ecdysozoa</taxon>
        <taxon>Arthropoda</taxon>
        <taxon>Hexapoda</taxon>
        <taxon>Insecta</taxon>
        <taxon>Pterygota</taxon>
        <taxon>Neoptera</taxon>
        <taxon>Paraneoptera</taxon>
        <taxon>Thysanoptera</taxon>
        <taxon>Terebrantia</taxon>
        <taxon>Thripoidea</taxon>
        <taxon>Thripidae</taxon>
        <taxon>Frankliniella</taxon>
    </lineage>
</organism>
<reference evidence="1" key="1">
    <citation type="submission" date="2021-07" db="EMBL/GenBank/DDBJ databases">
        <authorList>
            <person name="Catto M.A."/>
            <person name="Jacobson A."/>
            <person name="Kennedy G."/>
            <person name="Labadie P."/>
            <person name="Hunt B.G."/>
            <person name="Srinivasan R."/>
        </authorList>
    </citation>
    <scope>NUCLEOTIDE SEQUENCE</scope>
    <source>
        <strain evidence="1">PL_HMW_Pooled</strain>
        <tissue evidence="1">Head</tissue>
    </source>
</reference>
<dbReference type="EMBL" id="JAHWGI010001382">
    <property type="protein sequence ID" value="KAK3929185.1"/>
    <property type="molecule type" value="Genomic_DNA"/>
</dbReference>
<dbReference type="Proteomes" id="UP001219518">
    <property type="component" value="Unassembled WGS sequence"/>
</dbReference>
<proteinExistence type="predicted"/>
<sequence>MQSCRHVNIVCHAPLRGEQLRVTLRINQQVVILSIECNVFRVLCVSERVACAVCQSSVDRASRTPPACYAVRNFLSLTCGKEMAENNFADIVAAVNTIAVAPEFTSIRDLHTGAKHEVRNISRISTQYGTKLKAELRLPGGDGEAIFVVLPTRLARLTDDQIVNISAMADSGCPMFFVYRGMKGPAFDVEFIID</sequence>
<name>A0AAE1HXG3_9NEOP</name>
<comment type="caution">
    <text evidence="1">The sequence shown here is derived from an EMBL/GenBank/DDBJ whole genome shotgun (WGS) entry which is preliminary data.</text>
</comment>
<evidence type="ECO:0000313" key="1">
    <source>
        <dbReference type="EMBL" id="KAK3929185.1"/>
    </source>
</evidence>
<accession>A0AAE1HXG3</accession>